<keyword evidence="1" id="KW-1133">Transmembrane helix</keyword>
<comment type="caution">
    <text evidence="2">The sequence shown here is derived from an EMBL/GenBank/DDBJ whole genome shotgun (WGS) entry which is preliminary data.</text>
</comment>
<feature type="transmembrane region" description="Helical" evidence="1">
    <location>
        <begin position="32"/>
        <end position="54"/>
    </location>
</feature>
<dbReference type="PANTHER" id="PTHR33429">
    <property type="entry name" value="OS02G0708000 PROTEIN-RELATED"/>
    <property type="match status" value="1"/>
</dbReference>
<sequence length="107" mass="11886">MASASFPEQQEEPQQVMYPEAVSNNNGSVGPFFAVMSVLAVITLLSCILGRFLARRSGNPLNIRYVDCYWWFRIKFCCCISDELELGAKAITSKPHDIETPSPPPST</sequence>
<reference evidence="2 3" key="1">
    <citation type="submission" date="2020-10" db="EMBL/GenBank/DDBJ databases">
        <title>The Coptis chinensis genome and diversification of protoberbering-type alkaloids.</title>
        <authorList>
            <person name="Wang B."/>
            <person name="Shu S."/>
            <person name="Song C."/>
            <person name="Liu Y."/>
        </authorList>
    </citation>
    <scope>NUCLEOTIDE SEQUENCE [LARGE SCALE GENOMIC DNA]</scope>
    <source>
        <strain evidence="2">HL-2020</strain>
        <tissue evidence="2">Leaf</tissue>
    </source>
</reference>
<proteinExistence type="predicted"/>
<evidence type="ECO:0000313" key="2">
    <source>
        <dbReference type="EMBL" id="KAF9625794.1"/>
    </source>
</evidence>
<keyword evidence="1" id="KW-0472">Membrane</keyword>
<evidence type="ECO:0000256" key="1">
    <source>
        <dbReference type="SAM" id="Phobius"/>
    </source>
</evidence>
<accession>A0A835MG26</accession>
<dbReference type="EMBL" id="JADFTS010000001">
    <property type="protein sequence ID" value="KAF9625794.1"/>
    <property type="molecule type" value="Genomic_DNA"/>
</dbReference>
<keyword evidence="1" id="KW-0812">Transmembrane</keyword>
<gene>
    <name evidence="2" type="ORF">IFM89_027126</name>
</gene>
<name>A0A835MG26_9MAGN</name>
<keyword evidence="3" id="KW-1185">Reference proteome</keyword>
<protein>
    <recommendedName>
        <fullName evidence="4">Transmembrane protein</fullName>
    </recommendedName>
</protein>
<evidence type="ECO:0000313" key="3">
    <source>
        <dbReference type="Proteomes" id="UP000631114"/>
    </source>
</evidence>
<dbReference type="OrthoDB" id="1738567at2759"/>
<dbReference type="AlphaFoldDB" id="A0A835MG26"/>
<dbReference type="Proteomes" id="UP000631114">
    <property type="component" value="Unassembled WGS sequence"/>
</dbReference>
<organism evidence="2 3">
    <name type="scientific">Coptis chinensis</name>
    <dbReference type="NCBI Taxonomy" id="261450"/>
    <lineage>
        <taxon>Eukaryota</taxon>
        <taxon>Viridiplantae</taxon>
        <taxon>Streptophyta</taxon>
        <taxon>Embryophyta</taxon>
        <taxon>Tracheophyta</taxon>
        <taxon>Spermatophyta</taxon>
        <taxon>Magnoliopsida</taxon>
        <taxon>Ranunculales</taxon>
        <taxon>Ranunculaceae</taxon>
        <taxon>Coptidoideae</taxon>
        <taxon>Coptis</taxon>
    </lineage>
</organism>
<dbReference type="PANTHER" id="PTHR33429:SF23">
    <property type="entry name" value="OS02G0709350 PROTEIN"/>
    <property type="match status" value="1"/>
</dbReference>
<evidence type="ECO:0008006" key="4">
    <source>
        <dbReference type="Google" id="ProtNLM"/>
    </source>
</evidence>